<gene>
    <name evidence="2" type="ORF">GFB69_13335</name>
</gene>
<name>A0A6G1T6N5_ACIAM</name>
<sequence length="302" mass="34504">KSEIEEILRKYKNECTGELSLVFFRSIAEAHNYSAPLGIPEHHSRVNRTERQKLEEEMKNNTVNIVSSVKTLQQGIDIGQVKRVIHVGIPLLVKDFRQREGRKGRREDIDFVESILIPQGFDPRLYDGINSLLTWSSISPEIVVFNINNYYLTLWDALNKLCNSQPLSNQEEAILRRFNMIDSSGKPTKGNICNSVLRFYDIQGDSVKVFFGDPPQQVDNISFKDMIENYQPGSIDISNNAVVTKIEKNNSFNVYESDINNVNESCISLAIREYNATLYKWGIAPNISYDIKLGKVISKVYT</sequence>
<dbReference type="Proteomes" id="UP000474054">
    <property type="component" value="Unassembled WGS sequence"/>
</dbReference>
<accession>A0A6G1T6N5</accession>
<dbReference type="InterPro" id="IPR001650">
    <property type="entry name" value="Helicase_C-like"/>
</dbReference>
<proteinExistence type="predicted"/>
<feature type="non-terminal residue" evidence="2">
    <location>
        <position position="1"/>
    </location>
</feature>
<dbReference type="PROSITE" id="PS51194">
    <property type="entry name" value="HELICASE_CTER"/>
    <property type="match status" value="1"/>
</dbReference>
<protein>
    <recommendedName>
        <fullName evidence="1">Helicase C-terminal domain-containing protein</fullName>
    </recommendedName>
</protein>
<comment type="caution">
    <text evidence="2">The sequence shown here is derived from an EMBL/GenBank/DDBJ whole genome shotgun (WGS) entry which is preliminary data.</text>
</comment>
<dbReference type="Gene3D" id="3.40.50.300">
    <property type="entry name" value="P-loop containing nucleotide triphosphate hydrolases"/>
    <property type="match status" value="1"/>
</dbReference>
<dbReference type="SUPFAM" id="SSF52540">
    <property type="entry name" value="P-loop containing nucleoside triphosphate hydrolases"/>
    <property type="match status" value="1"/>
</dbReference>
<dbReference type="InterPro" id="IPR027417">
    <property type="entry name" value="P-loop_NTPase"/>
</dbReference>
<dbReference type="GO" id="GO:0043138">
    <property type="term" value="F:3'-5' DNA helicase activity"/>
    <property type="evidence" value="ECO:0007669"/>
    <property type="project" value="TreeGrafter"/>
</dbReference>
<dbReference type="SMART" id="SM00490">
    <property type="entry name" value="HELICc"/>
    <property type="match status" value="1"/>
</dbReference>
<dbReference type="EMBL" id="WHYS01000026">
    <property type="protein sequence ID" value="MQL56641.1"/>
    <property type="molecule type" value="Genomic_DNA"/>
</dbReference>
<dbReference type="PANTHER" id="PTHR47957">
    <property type="entry name" value="ATP-DEPENDENT HELICASE HRQ1"/>
    <property type="match status" value="1"/>
</dbReference>
<feature type="non-terminal residue" evidence="2">
    <location>
        <position position="302"/>
    </location>
</feature>
<evidence type="ECO:0000313" key="2">
    <source>
        <dbReference type="EMBL" id="MQL56641.1"/>
    </source>
</evidence>
<organism evidence="2 3">
    <name type="scientific">Acidianus ambivalens</name>
    <name type="common">Desulfurolobus ambivalens</name>
    <dbReference type="NCBI Taxonomy" id="2283"/>
    <lineage>
        <taxon>Archaea</taxon>
        <taxon>Thermoproteota</taxon>
        <taxon>Thermoprotei</taxon>
        <taxon>Sulfolobales</taxon>
        <taxon>Sulfolobaceae</taxon>
        <taxon>Acidianus</taxon>
    </lineage>
</organism>
<evidence type="ECO:0000313" key="3">
    <source>
        <dbReference type="Proteomes" id="UP000474054"/>
    </source>
</evidence>
<evidence type="ECO:0000259" key="1">
    <source>
        <dbReference type="PROSITE" id="PS51194"/>
    </source>
</evidence>
<dbReference type="GO" id="GO:0036297">
    <property type="term" value="P:interstrand cross-link repair"/>
    <property type="evidence" value="ECO:0007669"/>
    <property type="project" value="TreeGrafter"/>
</dbReference>
<dbReference type="RefSeq" id="WP_152943653.1">
    <property type="nucleotide sequence ID" value="NZ_WHYS01000026.1"/>
</dbReference>
<dbReference type="Pfam" id="PF00271">
    <property type="entry name" value="Helicase_C"/>
    <property type="match status" value="1"/>
</dbReference>
<dbReference type="AlphaFoldDB" id="A0A6G1T6N5"/>
<feature type="domain" description="Helicase C-terminal" evidence="1">
    <location>
        <begin position="3"/>
        <end position="158"/>
    </location>
</feature>
<reference evidence="2 3" key="1">
    <citation type="submission" date="2019-10" db="EMBL/GenBank/DDBJ databases">
        <title>Comparative genomics of sulfur disproportionating microorganisms.</title>
        <authorList>
            <person name="Ward L.M."/>
            <person name="Bertran E."/>
            <person name="Johnston D."/>
        </authorList>
    </citation>
    <scope>NUCLEOTIDE SEQUENCE [LARGE SCALE GENOMIC DNA]</scope>
    <source>
        <strain evidence="2 3">DSM 3772</strain>
    </source>
</reference>
<dbReference type="GO" id="GO:0006289">
    <property type="term" value="P:nucleotide-excision repair"/>
    <property type="evidence" value="ECO:0007669"/>
    <property type="project" value="TreeGrafter"/>
</dbReference>
<dbReference type="PANTHER" id="PTHR47957:SF3">
    <property type="entry name" value="ATP-DEPENDENT HELICASE HRQ1"/>
    <property type="match status" value="1"/>
</dbReference>